<sequence>MEVKLHVRFYRDRFRGEWFHNSPAILSYIKDNLHLCIVASGVEAVIPVLTWTSKEVIL</sequence>
<accession>K8PHJ5</accession>
<keyword evidence="2" id="KW-1185">Reference proteome</keyword>
<comment type="caution">
    <text evidence="1">The sequence shown here is derived from an EMBL/GenBank/DDBJ whole genome shotgun (WGS) entry which is preliminary data.</text>
</comment>
<dbReference type="EMBL" id="AGWY01000007">
    <property type="protein sequence ID" value="EKS37808.1"/>
    <property type="molecule type" value="Genomic_DNA"/>
</dbReference>
<proteinExistence type="predicted"/>
<gene>
    <name evidence="1" type="ORF">HMPREF9696_01758</name>
</gene>
<organism evidence="1 2">
    <name type="scientific">Afipia clevelandensis ATCC 49720</name>
    <dbReference type="NCBI Taxonomy" id="883079"/>
    <lineage>
        <taxon>Bacteria</taxon>
        <taxon>Pseudomonadati</taxon>
        <taxon>Pseudomonadota</taxon>
        <taxon>Alphaproteobacteria</taxon>
        <taxon>Hyphomicrobiales</taxon>
        <taxon>Nitrobacteraceae</taxon>
        <taxon>Afipia</taxon>
    </lineage>
</organism>
<evidence type="ECO:0000313" key="2">
    <source>
        <dbReference type="Proteomes" id="UP000001095"/>
    </source>
</evidence>
<dbReference type="AlphaFoldDB" id="K8PHJ5"/>
<evidence type="ECO:0000313" key="1">
    <source>
        <dbReference type="EMBL" id="EKS37808.1"/>
    </source>
</evidence>
<dbReference type="HOGENOM" id="CLU_2969025_0_0_5"/>
<name>K8PHJ5_9BRAD</name>
<reference evidence="1 2" key="1">
    <citation type="submission" date="2012-04" db="EMBL/GenBank/DDBJ databases">
        <title>The Genome Sequence of Afipia clevelandensis ATCC 49720.</title>
        <authorList>
            <consortium name="The Broad Institute Genome Sequencing Platform"/>
            <person name="Earl A."/>
            <person name="Ward D."/>
            <person name="Feldgarden M."/>
            <person name="Gevers D."/>
            <person name="Huys G."/>
            <person name="Walker B."/>
            <person name="Young S.K."/>
            <person name="Zeng Q."/>
            <person name="Gargeya S."/>
            <person name="Fitzgerald M."/>
            <person name="Haas B."/>
            <person name="Abouelleil A."/>
            <person name="Alvarado L."/>
            <person name="Arachchi H.M."/>
            <person name="Berlin A."/>
            <person name="Chapman S.B."/>
            <person name="Goldberg J."/>
            <person name="Griggs A."/>
            <person name="Gujja S."/>
            <person name="Hansen M."/>
            <person name="Howarth C."/>
            <person name="Imamovic A."/>
            <person name="Larimer J."/>
            <person name="McCowen C."/>
            <person name="Montmayeur A."/>
            <person name="Murphy C."/>
            <person name="Neiman D."/>
            <person name="Pearson M."/>
            <person name="Priest M."/>
            <person name="Roberts A."/>
            <person name="Saif S."/>
            <person name="Shea T."/>
            <person name="Sisk P."/>
            <person name="Sykes S."/>
            <person name="Wortman J."/>
            <person name="Nusbaum C."/>
            <person name="Birren B."/>
        </authorList>
    </citation>
    <scope>NUCLEOTIDE SEQUENCE [LARGE SCALE GENOMIC DNA]</scope>
    <source>
        <strain evidence="1 2">ATCC 49720</strain>
    </source>
</reference>
<protein>
    <submittedName>
        <fullName evidence="1">Uncharacterized protein</fullName>
    </submittedName>
</protein>
<dbReference type="Proteomes" id="UP000001095">
    <property type="component" value="Unassembled WGS sequence"/>
</dbReference>